<name>A0A5C5Z1Z6_9BACT</name>
<evidence type="ECO:0000313" key="1">
    <source>
        <dbReference type="EMBL" id="TWT81200.1"/>
    </source>
</evidence>
<gene>
    <name evidence="1" type="ORF">CA13_26490</name>
</gene>
<sequence length="307" mass="35942">MDGDAESLARYQAQQDAERNQNILERAKVEDQEKNWEQEWWDLDTILAQWAEKEASTTDLVNHLSRLCKQLQERGWVESLELVHRNFDPQIYRSTDSKNDQNQTDFDIAQPLKLVVSWLWRLRNGKGKGDLVTELNRLTTRPLIQRTDRIRYILKHGDFPVPCPECGKPMAIVTLGQPRCRDCTFRSKTMKSDSHNERNRSLDFDIEKLQREFVSNEESSGDWILSRAMAQFLGISSKRLGNMRWETDKSVWLEDRAFGTTYGGALVWRRKSKKNYRYHLPTAKKYVGQLVELHPGTDFKIHVNTAQ</sequence>
<comment type="caution">
    <text evidence="1">The sequence shown here is derived from an EMBL/GenBank/DDBJ whole genome shotgun (WGS) entry which is preliminary data.</text>
</comment>
<accession>A0A5C5Z1Z6</accession>
<dbReference type="EMBL" id="SJPJ01000001">
    <property type="protein sequence ID" value="TWT81200.1"/>
    <property type="molecule type" value="Genomic_DNA"/>
</dbReference>
<reference evidence="1 2" key="1">
    <citation type="submission" date="2019-02" db="EMBL/GenBank/DDBJ databases">
        <title>Deep-cultivation of Planctomycetes and their phenomic and genomic characterization uncovers novel biology.</title>
        <authorList>
            <person name="Wiegand S."/>
            <person name="Jogler M."/>
            <person name="Boedeker C."/>
            <person name="Pinto D."/>
            <person name="Vollmers J."/>
            <person name="Rivas-Marin E."/>
            <person name="Kohn T."/>
            <person name="Peeters S.H."/>
            <person name="Heuer A."/>
            <person name="Rast P."/>
            <person name="Oberbeckmann S."/>
            <person name="Bunk B."/>
            <person name="Jeske O."/>
            <person name="Meyerdierks A."/>
            <person name="Storesund J.E."/>
            <person name="Kallscheuer N."/>
            <person name="Luecker S."/>
            <person name="Lage O.M."/>
            <person name="Pohl T."/>
            <person name="Merkel B.J."/>
            <person name="Hornburger P."/>
            <person name="Mueller R.-W."/>
            <person name="Bruemmer F."/>
            <person name="Labrenz M."/>
            <person name="Spormann A.M."/>
            <person name="Op Den Camp H."/>
            <person name="Overmann J."/>
            <person name="Amann R."/>
            <person name="Jetten M.S.M."/>
            <person name="Mascher T."/>
            <person name="Medema M.H."/>
            <person name="Devos D.P."/>
            <person name="Kaster A.-K."/>
            <person name="Ovreas L."/>
            <person name="Rohde M."/>
            <person name="Galperin M.Y."/>
            <person name="Jogler C."/>
        </authorList>
    </citation>
    <scope>NUCLEOTIDE SEQUENCE [LARGE SCALE GENOMIC DNA]</scope>
    <source>
        <strain evidence="1 2">CA13</strain>
    </source>
</reference>
<evidence type="ECO:0000313" key="2">
    <source>
        <dbReference type="Proteomes" id="UP000315010"/>
    </source>
</evidence>
<organism evidence="1 2">
    <name type="scientific">Novipirellula herctigrandis</name>
    <dbReference type="NCBI Taxonomy" id="2527986"/>
    <lineage>
        <taxon>Bacteria</taxon>
        <taxon>Pseudomonadati</taxon>
        <taxon>Planctomycetota</taxon>
        <taxon>Planctomycetia</taxon>
        <taxon>Pirellulales</taxon>
        <taxon>Pirellulaceae</taxon>
        <taxon>Novipirellula</taxon>
    </lineage>
</organism>
<keyword evidence="2" id="KW-1185">Reference proteome</keyword>
<protein>
    <submittedName>
        <fullName evidence="1">Uncharacterized protein</fullName>
    </submittedName>
</protein>
<dbReference type="AlphaFoldDB" id="A0A5C5Z1Z6"/>
<proteinExistence type="predicted"/>
<dbReference type="Proteomes" id="UP000315010">
    <property type="component" value="Unassembled WGS sequence"/>
</dbReference>